<evidence type="ECO:0000256" key="13">
    <source>
        <dbReference type="ARBA" id="ARBA00023136"/>
    </source>
</evidence>
<evidence type="ECO:0000256" key="2">
    <source>
        <dbReference type="ARBA" id="ARBA00003690"/>
    </source>
</evidence>
<sequence>MSLTSVLVFLTFVVVFVNILKKWSRFWRCLENIPQPPTYPMLGNLIDLMRTPEKMFVADRERSLKYYPIYKVTVLDLAAVNLVKPEDIELVLTNMKHITKSKIYDFLHAWLGTGLLTSTDAKWQSRRKLLTPAFHFSILREFINIFNEETKKLVEDLEKDCHKPFIDVIAPITQFTLLSIGETAMGTTLNVSKEDKERYKDAIYAIGELLTYRAPRPWIFNDFIYGITGNGKKEKKIVKTLHTFSKNVIDERKKNFISSSYSTRKRLAMLDLLLKYRSEGADIDDEGIREEVDTFMFEGHDTTSMALCFALMLFANHRTTQDEMFKEINEIIGDETPTYAALQELKYMERCIKESLRLFPSVPFISRLSGDEINTFTGYTIPKDCMVNIQIYDLHHNPNVFPDPEKFDPDRFLPENIQKRHPFAYIPFSAGPRNCIGQKFAMLELKAALCGILKRFILEPVDKPQDIVFISDLVLRPKGSIKVKLAKEYYPVYKEWSFNYGAVNLYHPDDIELILSSSKHIDKSLIYDFLHSWLGTGLLTSGGAKWQTRRKILTPAFHFSILQEFISIFNEETNKVLEVLKSHGNKDCIDVIPVITQFTIMSIAGDLTITQTSMGIKLDASPKKCNDYKNAIYTFGQALTYRMLRPWLYYETIFNLTKVGKLTKKAVETLHIFSRSVIAERKKNFVGQSHKKLAMLDLLLSAKEKGADIDDEGIREEVDTFMFEGHDTTSVAICYVLLTLANHRMVQEEIYQEMKKILRDPTKPPTYTDLKQLAFMERCLKECLRLYPSVPFISRIVTEDVKTATSYVIPEKAMAHIHIYDLHRNPDYYPDPEKFDPDRFLPENTKNRHPFAYLPFSAGPRNCIGQKFAMLELKTFLCGILRTFTLEPIDRPEDVTMITDLVLRCKDGIKVKFVLRK</sequence>
<dbReference type="GO" id="GO:0004497">
    <property type="term" value="F:monooxygenase activity"/>
    <property type="evidence" value="ECO:0007669"/>
    <property type="project" value="UniProtKB-KW"/>
</dbReference>
<dbReference type="InterPro" id="IPR050196">
    <property type="entry name" value="Cytochrome_P450_Monoox"/>
</dbReference>
<comment type="subcellular location">
    <subcellularLocation>
        <location evidence="4">Endoplasmic reticulum membrane</location>
        <topology evidence="4">Peripheral membrane protein</topology>
    </subcellularLocation>
    <subcellularLocation>
        <location evidence="3">Microsome membrane</location>
        <topology evidence="3">Peripheral membrane protein</topology>
    </subcellularLocation>
</comment>
<reference evidence="15 16" key="1">
    <citation type="submission" date="2017-03" db="EMBL/GenBank/DDBJ databases">
        <title>Genome of the blue death feigning beetle - Asbolus verrucosus.</title>
        <authorList>
            <person name="Rider S.D."/>
        </authorList>
    </citation>
    <scope>NUCLEOTIDE SEQUENCE [LARGE SCALE GENOMIC DNA]</scope>
    <source>
        <strain evidence="15">Butters</strain>
        <tissue evidence="15">Head and leg muscle</tissue>
    </source>
</reference>
<evidence type="ECO:0000256" key="10">
    <source>
        <dbReference type="ARBA" id="ARBA00023002"/>
    </source>
</evidence>
<accession>A0A482VAG7</accession>
<dbReference type="STRING" id="1661398.A0A482VAG7"/>
<dbReference type="InterPro" id="IPR036396">
    <property type="entry name" value="Cyt_P450_sf"/>
</dbReference>
<keyword evidence="9" id="KW-0492">Microsome</keyword>
<dbReference type="SUPFAM" id="SSF48264">
    <property type="entry name" value="Cytochrome P450"/>
    <property type="match status" value="2"/>
</dbReference>
<dbReference type="GO" id="GO:0020037">
    <property type="term" value="F:heme binding"/>
    <property type="evidence" value="ECO:0007669"/>
    <property type="project" value="InterPro"/>
</dbReference>
<dbReference type="Gene3D" id="1.10.630.10">
    <property type="entry name" value="Cytochrome P450"/>
    <property type="match status" value="2"/>
</dbReference>
<keyword evidence="13" id="KW-0472">Membrane</keyword>
<evidence type="ECO:0000256" key="14">
    <source>
        <dbReference type="PIRSR" id="PIRSR602401-1"/>
    </source>
</evidence>
<dbReference type="PRINTS" id="PR00385">
    <property type="entry name" value="P450"/>
</dbReference>
<name>A0A482VAG7_ASBVE</name>
<dbReference type="InterPro" id="IPR017972">
    <property type="entry name" value="Cyt_P450_CS"/>
</dbReference>
<dbReference type="AlphaFoldDB" id="A0A482VAG7"/>
<dbReference type="OrthoDB" id="1470350at2759"/>
<keyword evidence="11 14" id="KW-0408">Iron</keyword>
<dbReference type="PROSITE" id="PS00086">
    <property type="entry name" value="CYTOCHROME_P450"/>
    <property type="match status" value="2"/>
</dbReference>
<dbReference type="EMBL" id="QDEB01120490">
    <property type="protein sequence ID" value="RZB40275.1"/>
    <property type="molecule type" value="Genomic_DNA"/>
</dbReference>
<evidence type="ECO:0000256" key="5">
    <source>
        <dbReference type="ARBA" id="ARBA00010617"/>
    </source>
</evidence>
<proteinExistence type="inferred from homology"/>
<evidence type="ECO:0000256" key="7">
    <source>
        <dbReference type="ARBA" id="ARBA00022723"/>
    </source>
</evidence>
<dbReference type="GO" id="GO:0005789">
    <property type="term" value="C:endoplasmic reticulum membrane"/>
    <property type="evidence" value="ECO:0007669"/>
    <property type="project" value="UniProtKB-SubCell"/>
</dbReference>
<dbReference type="InterPro" id="IPR002401">
    <property type="entry name" value="Cyt_P450_E_grp-I"/>
</dbReference>
<dbReference type="GO" id="GO:0016705">
    <property type="term" value="F:oxidoreductase activity, acting on paired donors, with incorporation or reduction of molecular oxygen"/>
    <property type="evidence" value="ECO:0007669"/>
    <property type="project" value="InterPro"/>
</dbReference>
<evidence type="ECO:0000313" key="16">
    <source>
        <dbReference type="Proteomes" id="UP000292052"/>
    </source>
</evidence>
<dbReference type="GO" id="GO:0005506">
    <property type="term" value="F:iron ion binding"/>
    <property type="evidence" value="ECO:0007669"/>
    <property type="project" value="InterPro"/>
</dbReference>
<organism evidence="15 16">
    <name type="scientific">Asbolus verrucosus</name>
    <name type="common">Desert ironclad beetle</name>
    <dbReference type="NCBI Taxonomy" id="1661398"/>
    <lineage>
        <taxon>Eukaryota</taxon>
        <taxon>Metazoa</taxon>
        <taxon>Ecdysozoa</taxon>
        <taxon>Arthropoda</taxon>
        <taxon>Hexapoda</taxon>
        <taxon>Insecta</taxon>
        <taxon>Pterygota</taxon>
        <taxon>Neoptera</taxon>
        <taxon>Endopterygota</taxon>
        <taxon>Coleoptera</taxon>
        <taxon>Polyphaga</taxon>
        <taxon>Cucujiformia</taxon>
        <taxon>Tenebrionidae</taxon>
        <taxon>Pimeliinae</taxon>
        <taxon>Asbolus</taxon>
    </lineage>
</organism>
<comment type="similarity">
    <text evidence="5">Belongs to the cytochrome P450 family.</text>
</comment>
<dbReference type="Proteomes" id="UP000292052">
    <property type="component" value="Unassembled WGS sequence"/>
</dbReference>
<keyword evidence="16" id="KW-1185">Reference proteome</keyword>
<dbReference type="PRINTS" id="PR00463">
    <property type="entry name" value="EP450I"/>
</dbReference>
<protein>
    <submittedName>
        <fullName evidence="15">Cytochrome P450, family 4, subfamily Q, polypeptide 4</fullName>
    </submittedName>
</protein>
<comment type="cofactor">
    <cofactor evidence="1 14">
        <name>heme</name>
        <dbReference type="ChEBI" id="CHEBI:30413"/>
    </cofactor>
</comment>
<dbReference type="PANTHER" id="PTHR24291">
    <property type="entry name" value="CYTOCHROME P450 FAMILY 4"/>
    <property type="match status" value="1"/>
</dbReference>
<evidence type="ECO:0000256" key="12">
    <source>
        <dbReference type="ARBA" id="ARBA00023033"/>
    </source>
</evidence>
<dbReference type="InterPro" id="IPR001128">
    <property type="entry name" value="Cyt_P450"/>
</dbReference>
<dbReference type="Pfam" id="PF00067">
    <property type="entry name" value="p450"/>
    <property type="match status" value="1"/>
</dbReference>
<evidence type="ECO:0000313" key="15">
    <source>
        <dbReference type="EMBL" id="RZB40275.1"/>
    </source>
</evidence>
<feature type="binding site" description="axial binding residue" evidence="14">
    <location>
        <position position="863"/>
    </location>
    <ligand>
        <name>heme</name>
        <dbReference type="ChEBI" id="CHEBI:30413"/>
    </ligand>
    <ligandPart>
        <name>Fe</name>
        <dbReference type="ChEBI" id="CHEBI:18248"/>
    </ligandPart>
</feature>
<keyword evidence="6 14" id="KW-0349">Heme</keyword>
<evidence type="ECO:0000256" key="8">
    <source>
        <dbReference type="ARBA" id="ARBA00022824"/>
    </source>
</evidence>
<keyword evidence="12" id="KW-0503">Monooxygenase</keyword>
<evidence type="ECO:0000256" key="11">
    <source>
        <dbReference type="ARBA" id="ARBA00023004"/>
    </source>
</evidence>
<comment type="caution">
    <text evidence="15">The sequence shown here is derived from an EMBL/GenBank/DDBJ whole genome shotgun (WGS) entry which is preliminary data.</text>
</comment>
<evidence type="ECO:0000256" key="4">
    <source>
        <dbReference type="ARBA" id="ARBA00004406"/>
    </source>
</evidence>
<keyword evidence="7 14" id="KW-0479">Metal-binding</keyword>
<evidence type="ECO:0000256" key="9">
    <source>
        <dbReference type="ARBA" id="ARBA00022848"/>
    </source>
</evidence>
<dbReference type="CDD" id="cd20628">
    <property type="entry name" value="CYP4"/>
    <property type="match status" value="2"/>
</dbReference>
<evidence type="ECO:0000256" key="3">
    <source>
        <dbReference type="ARBA" id="ARBA00004174"/>
    </source>
</evidence>
<comment type="function">
    <text evidence="2">May be involved in the metabolism of insect hormones and in the breakdown of synthetic insecticides.</text>
</comment>
<dbReference type="FunFam" id="1.10.630.10:FF:000035">
    <property type="entry name" value="CYtochrome P450 family"/>
    <property type="match status" value="2"/>
</dbReference>
<dbReference type="PANTHER" id="PTHR24291:SF189">
    <property type="entry name" value="CYTOCHROME P450 4C3-RELATED"/>
    <property type="match status" value="1"/>
</dbReference>
<gene>
    <name evidence="15" type="ORF">BDFB_012166</name>
</gene>
<evidence type="ECO:0000256" key="1">
    <source>
        <dbReference type="ARBA" id="ARBA00001971"/>
    </source>
</evidence>
<keyword evidence="10" id="KW-0560">Oxidoreductase</keyword>
<keyword evidence="8" id="KW-0256">Endoplasmic reticulum</keyword>
<evidence type="ECO:0000256" key="6">
    <source>
        <dbReference type="ARBA" id="ARBA00022617"/>
    </source>
</evidence>